<dbReference type="PROSITE" id="PS51257">
    <property type="entry name" value="PROKAR_LIPOPROTEIN"/>
    <property type="match status" value="1"/>
</dbReference>
<dbReference type="Proteomes" id="UP000886047">
    <property type="component" value="Unassembled WGS sequence"/>
</dbReference>
<gene>
    <name evidence="1" type="ORF">ENN90_01045</name>
</gene>
<feature type="non-terminal residue" evidence="1">
    <location>
        <position position="68"/>
    </location>
</feature>
<name>A0A831PJ76_9BACT</name>
<accession>A0A831PJ76</accession>
<dbReference type="AlphaFoldDB" id="A0A831PJ76"/>
<organism evidence="1">
    <name type="scientific">Mariniphaga anaerophila</name>
    <dbReference type="NCBI Taxonomy" id="1484053"/>
    <lineage>
        <taxon>Bacteria</taxon>
        <taxon>Pseudomonadati</taxon>
        <taxon>Bacteroidota</taxon>
        <taxon>Bacteroidia</taxon>
        <taxon>Marinilabiliales</taxon>
        <taxon>Prolixibacteraceae</taxon>
        <taxon>Mariniphaga</taxon>
    </lineage>
</organism>
<evidence type="ECO:0000313" key="1">
    <source>
        <dbReference type="EMBL" id="HDR50195.1"/>
    </source>
</evidence>
<proteinExistence type="predicted"/>
<reference evidence="1" key="1">
    <citation type="journal article" date="2020" name="mSystems">
        <title>Genome- and Community-Level Interaction Insights into Carbon Utilization and Element Cycling Functions of Hydrothermarchaeota in Hydrothermal Sediment.</title>
        <authorList>
            <person name="Zhou Z."/>
            <person name="Liu Y."/>
            <person name="Xu W."/>
            <person name="Pan J."/>
            <person name="Luo Z.H."/>
            <person name="Li M."/>
        </authorList>
    </citation>
    <scope>NUCLEOTIDE SEQUENCE [LARGE SCALE GENOMIC DNA]</scope>
    <source>
        <strain evidence="1">SpSt-1217</strain>
    </source>
</reference>
<sequence length="68" mass="7775">MKNSIVAFSMVLSLFIGCTQKTPAPGEIKMNWELVSNEYAETPKAMAKFSIENNSQFTFKDDNWALYF</sequence>
<comment type="caution">
    <text evidence="1">The sequence shown here is derived from an EMBL/GenBank/DDBJ whole genome shotgun (WGS) entry which is preliminary data.</text>
</comment>
<dbReference type="EMBL" id="DSDK01000060">
    <property type="protein sequence ID" value="HDR50195.1"/>
    <property type="molecule type" value="Genomic_DNA"/>
</dbReference>
<protein>
    <submittedName>
        <fullName evidence="1">Uncharacterized protein</fullName>
    </submittedName>
</protein>